<dbReference type="Gene3D" id="1.10.287.950">
    <property type="entry name" value="Methyl-accepting chemotaxis protein"/>
    <property type="match status" value="1"/>
</dbReference>
<evidence type="ECO:0000256" key="6">
    <source>
        <dbReference type="ARBA" id="ARBA00022989"/>
    </source>
</evidence>
<evidence type="ECO:0000259" key="14">
    <source>
        <dbReference type="PROSITE" id="PS50885"/>
    </source>
</evidence>
<dbReference type="PROSITE" id="PS50885">
    <property type="entry name" value="HAMP"/>
    <property type="match status" value="1"/>
</dbReference>
<dbReference type="FunFam" id="1.10.287.950:FF:000001">
    <property type="entry name" value="Methyl-accepting chemotaxis sensory transducer"/>
    <property type="match status" value="1"/>
</dbReference>
<keyword evidence="2" id="KW-1003">Cell membrane</keyword>
<evidence type="ECO:0000256" key="12">
    <source>
        <dbReference type="SAM" id="Phobius"/>
    </source>
</evidence>
<keyword evidence="3" id="KW-0488">Methylation</keyword>
<evidence type="ECO:0000313" key="16">
    <source>
        <dbReference type="Proteomes" id="UP000326936"/>
    </source>
</evidence>
<dbReference type="AlphaFoldDB" id="A0A5P9CNZ3"/>
<keyword evidence="11" id="KW-0175">Coiled coil</keyword>
<dbReference type="InterPro" id="IPR004089">
    <property type="entry name" value="MCPsignal_dom"/>
</dbReference>
<dbReference type="PANTHER" id="PTHR32089:SF39">
    <property type="entry name" value="METHYL-ACCEPTING CHEMOTAXIS PROTEIN HLYB"/>
    <property type="match status" value="1"/>
</dbReference>
<evidence type="ECO:0000256" key="7">
    <source>
        <dbReference type="ARBA" id="ARBA00023136"/>
    </source>
</evidence>
<evidence type="ECO:0000259" key="13">
    <source>
        <dbReference type="PROSITE" id="PS50111"/>
    </source>
</evidence>
<keyword evidence="8 10" id="KW-0807">Transducer</keyword>
<evidence type="ECO:0000256" key="2">
    <source>
        <dbReference type="ARBA" id="ARBA00022475"/>
    </source>
</evidence>
<comment type="similarity">
    <text evidence="9">Belongs to the methyl-accepting chemotaxis (MCP) protein family.</text>
</comment>
<dbReference type="Gene3D" id="3.30.450.20">
    <property type="entry name" value="PAS domain"/>
    <property type="match status" value="1"/>
</dbReference>
<dbReference type="KEGG" id="vaq:FIV01_14990"/>
<dbReference type="CDD" id="cd11386">
    <property type="entry name" value="MCP_signal"/>
    <property type="match status" value="1"/>
</dbReference>
<dbReference type="Proteomes" id="UP000326936">
    <property type="component" value="Plasmid pTHAF100_a"/>
</dbReference>
<protein>
    <submittedName>
        <fullName evidence="15">Methyl-accepting chemotaxis protein PctC</fullName>
    </submittedName>
</protein>
<evidence type="ECO:0000256" key="10">
    <source>
        <dbReference type="PROSITE-ProRule" id="PRU00284"/>
    </source>
</evidence>
<dbReference type="GO" id="GO:0005886">
    <property type="term" value="C:plasma membrane"/>
    <property type="evidence" value="ECO:0007669"/>
    <property type="project" value="UniProtKB-SubCell"/>
</dbReference>
<feature type="coiled-coil region" evidence="11">
    <location>
        <begin position="560"/>
        <end position="597"/>
    </location>
</feature>
<feature type="transmembrane region" description="Helical" evidence="12">
    <location>
        <begin position="415"/>
        <end position="443"/>
    </location>
</feature>
<proteinExistence type="inferred from homology"/>
<evidence type="ECO:0000256" key="11">
    <source>
        <dbReference type="SAM" id="Coils"/>
    </source>
</evidence>
<name>A0A5P9CNZ3_9VIBR</name>
<comment type="subcellular location">
    <subcellularLocation>
        <location evidence="1">Cell membrane</location>
        <topology evidence="1">Multi-pass membrane protein</topology>
    </subcellularLocation>
</comment>
<feature type="domain" description="HAMP" evidence="14">
    <location>
        <begin position="440"/>
        <end position="494"/>
    </location>
</feature>
<dbReference type="SUPFAM" id="SSF58104">
    <property type="entry name" value="Methyl-accepting chemotaxis protein (MCP) signaling domain"/>
    <property type="match status" value="1"/>
</dbReference>
<evidence type="ECO:0000256" key="5">
    <source>
        <dbReference type="ARBA" id="ARBA00022692"/>
    </source>
</evidence>
<keyword evidence="4" id="KW-0145">Chemotaxis</keyword>
<dbReference type="EMBL" id="CP045351">
    <property type="protein sequence ID" value="QFT27691.1"/>
    <property type="molecule type" value="Genomic_DNA"/>
</dbReference>
<keyword evidence="6 12" id="KW-1133">Transmembrane helix</keyword>
<dbReference type="GO" id="GO:0006935">
    <property type="term" value="P:chemotaxis"/>
    <property type="evidence" value="ECO:0007669"/>
    <property type="project" value="UniProtKB-KW"/>
</dbReference>
<sequence length="772" mass="85007" precursor="true">MSLRLRFIFAILGAITLSLVASTSISTYLSTEEMRSVLLKQSRDKLTAKKELVRAEVENYFSDIEGQITSMANNIATREAAVDFTQAFLAYEPIRRVSSSEVQSKVKNYYLKEFAVQYDQLNQDKVNVPDMFSGLSSLTYNMQFDFIANNPHPLGNKDKLTELNNTSIYAREHERFHDSFRQFLQTFGYYDIFIVEPESGHIVYSVFKELDFATSLKTGPYSNSGIGQAFKKALSLDKGEVYLTDFAPYLPSYNAPASFMSTPIVDKGNLVGILIFQMPIDELNNIMTQDGQWQSRGFGNSGEIYLVGSDGTLRNESRFLVEDKSAYLETIRNKGLAAAKDIELKNTSISLQPVNTPGVTEALRGINSFDIFEDYRGVPVLSAYGPVKVPNQVWAIMSEIDEEEAFAPKEALGNYIASAGAATTLIMVIIFGGLSVLLVNYLLQPLYVLKRQFSELNSGDANLNIRLKMSNIPEFDSVTRSVNTFIEQIKVIIDSVKASTNVITHSSKQLSKITDNSYKAAEDQTKQASSVTESMMQFNEALLEVSQSSAAASDYTHQCRENALLNAEQAQQAAQLVERTGQEVQSSAEALSELQDEVQKINSVLKIITGIAEQTNLLALNAAIEAARAGESGRGFAVVADEVRQLATKTQNSTIDIQSNISRLSEVTLSTVHSMERSNLSAQEGIKLVSDVSSNLRDLSSKIDELATINATVAAATEEQKVSCDEINRNISNVKYSSGDLRNASEEIDCAALGLAEVSGSLKDLVNRFKVA</sequence>
<keyword evidence="5 12" id="KW-0812">Transmembrane</keyword>
<organism evidence="15 16">
    <name type="scientific">Vibrio aquimaris</name>
    <dbReference type="NCBI Taxonomy" id="2587862"/>
    <lineage>
        <taxon>Bacteria</taxon>
        <taxon>Pseudomonadati</taxon>
        <taxon>Pseudomonadota</taxon>
        <taxon>Gammaproteobacteria</taxon>
        <taxon>Vibrionales</taxon>
        <taxon>Vibrionaceae</taxon>
        <taxon>Vibrio</taxon>
    </lineage>
</organism>
<keyword evidence="7 12" id="KW-0472">Membrane</keyword>
<dbReference type="SMART" id="SM00283">
    <property type="entry name" value="MA"/>
    <property type="match status" value="1"/>
</dbReference>
<dbReference type="GO" id="GO:0007165">
    <property type="term" value="P:signal transduction"/>
    <property type="evidence" value="ECO:0007669"/>
    <property type="project" value="UniProtKB-KW"/>
</dbReference>
<dbReference type="PANTHER" id="PTHR32089">
    <property type="entry name" value="METHYL-ACCEPTING CHEMOTAXIS PROTEIN MCPB"/>
    <property type="match status" value="1"/>
</dbReference>
<evidence type="ECO:0000256" key="9">
    <source>
        <dbReference type="ARBA" id="ARBA00029447"/>
    </source>
</evidence>
<evidence type="ECO:0000256" key="3">
    <source>
        <dbReference type="ARBA" id="ARBA00022481"/>
    </source>
</evidence>
<evidence type="ECO:0000256" key="4">
    <source>
        <dbReference type="ARBA" id="ARBA00022500"/>
    </source>
</evidence>
<gene>
    <name evidence="15" type="primary">pctC1</name>
    <name evidence="15" type="ORF">FIV01_14990</name>
</gene>
<keyword evidence="15" id="KW-0614">Plasmid</keyword>
<accession>A0A5P9CNZ3</accession>
<reference evidence="15 16" key="1">
    <citation type="submission" date="2019-10" db="EMBL/GenBank/DDBJ databases">
        <title>Complete genome sequence of Vibrio sp. strain THAF100, isolated from non-filtered water from the water column of tank 6 of a marine aquarium containing stony-coral fragments. Water maintained at 26 degree C.</title>
        <authorList>
            <person name="Ruckert C."/>
            <person name="Franco A."/>
            <person name="Kalinowski J."/>
            <person name="Glaeser S."/>
        </authorList>
    </citation>
    <scope>NUCLEOTIDE SEQUENCE [LARGE SCALE GENOMIC DNA]</scope>
    <source>
        <strain evidence="15 16">THAF100</strain>
        <plasmid evidence="16">pthaf100_a</plasmid>
    </source>
</reference>
<feature type="domain" description="Methyl-accepting transducer" evidence="13">
    <location>
        <begin position="499"/>
        <end position="735"/>
    </location>
</feature>
<dbReference type="Pfam" id="PF00015">
    <property type="entry name" value="MCPsignal"/>
    <property type="match status" value="1"/>
</dbReference>
<evidence type="ECO:0000256" key="1">
    <source>
        <dbReference type="ARBA" id="ARBA00004651"/>
    </source>
</evidence>
<dbReference type="PROSITE" id="PS50111">
    <property type="entry name" value="CHEMOTAXIS_TRANSDUC_2"/>
    <property type="match status" value="1"/>
</dbReference>
<keyword evidence="16" id="KW-1185">Reference proteome</keyword>
<dbReference type="InterPro" id="IPR003660">
    <property type="entry name" value="HAMP_dom"/>
</dbReference>
<geneLocation type="plasmid" evidence="16">
    <name>pthaf100_a</name>
</geneLocation>
<evidence type="ECO:0000256" key="8">
    <source>
        <dbReference type="ARBA" id="ARBA00023224"/>
    </source>
</evidence>
<evidence type="ECO:0000313" key="15">
    <source>
        <dbReference type="EMBL" id="QFT27691.1"/>
    </source>
</evidence>